<evidence type="ECO:0000313" key="11">
    <source>
        <dbReference type="Proteomes" id="UP000242381"/>
    </source>
</evidence>
<dbReference type="InterPro" id="IPR036224">
    <property type="entry name" value="GINS_bundle-like_dom_sf"/>
</dbReference>
<gene>
    <name evidence="10" type="ORF">BCV71DRAFT_12745</name>
</gene>
<dbReference type="OMA" id="DSLNCMY"/>
<evidence type="ECO:0000259" key="8">
    <source>
        <dbReference type="Pfam" id="PF05916"/>
    </source>
</evidence>
<dbReference type="VEuPathDB" id="FungiDB:BCV72DRAFT_307346"/>
<keyword evidence="6 7" id="KW-0539">Nucleus</keyword>
<dbReference type="FunFam" id="1.20.58.1020:FF:000001">
    <property type="entry name" value="DNA replication complex GINS protein PSF2"/>
    <property type="match status" value="1"/>
</dbReference>
<dbReference type="Gene3D" id="1.20.58.1020">
    <property type="match status" value="1"/>
</dbReference>
<accession>A0A1X0SCZ7</accession>
<evidence type="ECO:0000256" key="1">
    <source>
        <dbReference type="ARBA" id="ARBA00004123"/>
    </source>
</evidence>
<organism evidence="10 11">
    <name type="scientific">Rhizopus microsporus</name>
    <dbReference type="NCBI Taxonomy" id="58291"/>
    <lineage>
        <taxon>Eukaryota</taxon>
        <taxon>Fungi</taxon>
        <taxon>Fungi incertae sedis</taxon>
        <taxon>Mucoromycota</taxon>
        <taxon>Mucoromycotina</taxon>
        <taxon>Mucoromycetes</taxon>
        <taxon>Mucorales</taxon>
        <taxon>Mucorineae</taxon>
        <taxon>Rhizopodaceae</taxon>
        <taxon>Rhizopus</taxon>
    </lineage>
</organism>
<evidence type="ECO:0000259" key="9">
    <source>
        <dbReference type="Pfam" id="PF25005"/>
    </source>
</evidence>
<protein>
    <recommendedName>
        <fullName evidence="3 7">DNA replication complex GINS protein PSF2</fullName>
    </recommendedName>
</protein>
<dbReference type="GO" id="GO:0000811">
    <property type="term" value="C:GINS complex"/>
    <property type="evidence" value="ECO:0007669"/>
    <property type="project" value="TreeGrafter"/>
</dbReference>
<dbReference type="InterPro" id="IPR007257">
    <property type="entry name" value="GINS_Psf2"/>
</dbReference>
<proteinExistence type="inferred from homology"/>
<evidence type="ECO:0000256" key="5">
    <source>
        <dbReference type="ARBA" id="ARBA00022829"/>
    </source>
</evidence>
<feature type="domain" description="DNA replication complex GINS protein PSF2 N-terminal" evidence="9">
    <location>
        <begin position="12"/>
        <end position="71"/>
    </location>
</feature>
<comment type="similarity">
    <text evidence="2 7">Belongs to the GINS2/PSF2 family.</text>
</comment>
<dbReference type="PANTHER" id="PTHR12772:SF0">
    <property type="entry name" value="DNA REPLICATION COMPLEX GINS PROTEIN PSF2"/>
    <property type="match status" value="1"/>
</dbReference>
<dbReference type="SUPFAM" id="SSF158573">
    <property type="entry name" value="GINS helical bundle-like"/>
    <property type="match status" value="1"/>
</dbReference>
<dbReference type="FunFam" id="3.40.5.50:FF:000001">
    <property type="entry name" value="DNA replication complex GINS protein PSF2"/>
    <property type="match status" value="1"/>
</dbReference>
<comment type="subunit">
    <text evidence="7">Component of the GINS complex.</text>
</comment>
<sequence length="185" mass="21745">MALPRSQQIAFTPGEIEYIAGNEKIKIIPNVRFPDISLIQGDIRKFRPPLSVEVPLWIALILKAEHKCNIICPDWLTVDHLKKRQEEEEKEEEFSRLPFHYMEISQLLIETAPDDVPNVEQIRTILKNIRETRQVKARIGLEYLDDKWLGMSRLSLMEINQIKPFFSKAFEEMRRLNVKENNPGH</sequence>
<dbReference type="SUPFAM" id="SSF160059">
    <property type="entry name" value="PriA/YqbF domain"/>
    <property type="match status" value="1"/>
</dbReference>
<dbReference type="GO" id="GO:0006260">
    <property type="term" value="P:DNA replication"/>
    <property type="evidence" value="ECO:0007669"/>
    <property type="project" value="UniProtKB-KW"/>
</dbReference>
<reference evidence="10 11" key="1">
    <citation type="journal article" date="2016" name="Proc. Natl. Acad. Sci. U.S.A.">
        <title>Lipid metabolic changes in an early divergent fungus govern the establishment of a mutualistic symbiosis with endobacteria.</title>
        <authorList>
            <person name="Lastovetsky O.A."/>
            <person name="Gaspar M.L."/>
            <person name="Mondo S.J."/>
            <person name="LaButti K.M."/>
            <person name="Sandor L."/>
            <person name="Grigoriev I.V."/>
            <person name="Henry S.A."/>
            <person name="Pawlowska T.E."/>
        </authorList>
    </citation>
    <scope>NUCLEOTIDE SEQUENCE [LARGE SCALE GENOMIC DNA]</scope>
    <source>
        <strain evidence="10 11">ATCC 11559</strain>
    </source>
</reference>
<name>A0A1X0SCZ7_RHIZD</name>
<dbReference type="Pfam" id="PF25005">
    <property type="entry name" value="PSF2_N"/>
    <property type="match status" value="1"/>
</dbReference>
<evidence type="ECO:0000256" key="3">
    <source>
        <dbReference type="ARBA" id="ARBA00015139"/>
    </source>
</evidence>
<dbReference type="CDD" id="cd21694">
    <property type="entry name" value="GINS_B_Psf2"/>
    <property type="match status" value="1"/>
</dbReference>
<evidence type="ECO:0000313" key="10">
    <source>
        <dbReference type="EMBL" id="ORE22175.1"/>
    </source>
</evidence>
<dbReference type="Pfam" id="PF05916">
    <property type="entry name" value="Sld5"/>
    <property type="match status" value="1"/>
</dbReference>
<dbReference type="AlphaFoldDB" id="A0A1X0SCZ7"/>
<dbReference type="CDD" id="cd11712">
    <property type="entry name" value="GINS_A_psf2"/>
    <property type="match status" value="1"/>
</dbReference>
<dbReference type="InterPro" id="IPR021151">
    <property type="entry name" value="GINS_A"/>
</dbReference>
<evidence type="ECO:0000256" key="4">
    <source>
        <dbReference type="ARBA" id="ARBA00022705"/>
    </source>
</evidence>
<comment type="subcellular location">
    <subcellularLocation>
        <location evidence="1 7">Nucleus</location>
    </subcellularLocation>
</comment>
<feature type="domain" description="GINS subunit" evidence="8">
    <location>
        <begin position="75"/>
        <end position="175"/>
    </location>
</feature>
<dbReference type="Proteomes" id="UP000242381">
    <property type="component" value="Unassembled WGS sequence"/>
</dbReference>
<keyword evidence="4 7" id="KW-0235">DNA replication</keyword>
<dbReference type="PIRSF" id="PIRSF028998">
    <property type="entry name" value="GINS_Psf2_subgr"/>
    <property type="match status" value="1"/>
</dbReference>
<evidence type="ECO:0000256" key="6">
    <source>
        <dbReference type="ARBA" id="ARBA00023242"/>
    </source>
</evidence>
<dbReference type="GO" id="GO:0007059">
    <property type="term" value="P:chromosome segregation"/>
    <property type="evidence" value="ECO:0007669"/>
    <property type="project" value="UniProtKB-KW"/>
</dbReference>
<evidence type="ECO:0000256" key="7">
    <source>
        <dbReference type="PIRNR" id="PIRNR028998"/>
    </source>
</evidence>
<dbReference type="PANTHER" id="PTHR12772">
    <property type="entry name" value="DNA REPLICATION COMPLEX GINS PROTEIN PSF2"/>
    <property type="match status" value="1"/>
</dbReference>
<dbReference type="InterPro" id="IPR056784">
    <property type="entry name" value="PSF2_N"/>
</dbReference>
<dbReference type="EMBL" id="KV921269">
    <property type="protein sequence ID" value="ORE22175.1"/>
    <property type="molecule type" value="Genomic_DNA"/>
</dbReference>
<dbReference type="GO" id="GO:0000727">
    <property type="term" value="P:double-strand break repair via break-induced replication"/>
    <property type="evidence" value="ECO:0007669"/>
    <property type="project" value="TreeGrafter"/>
</dbReference>
<evidence type="ECO:0000256" key="2">
    <source>
        <dbReference type="ARBA" id="ARBA00010565"/>
    </source>
</evidence>
<keyword evidence="5" id="KW-0159">Chromosome partition</keyword>
<dbReference type="Gene3D" id="3.40.5.50">
    <property type="match status" value="1"/>
</dbReference>